<evidence type="ECO:0000313" key="2">
    <source>
        <dbReference type="EMBL" id="ABS51253.1"/>
    </source>
</evidence>
<keyword evidence="2" id="KW-0503">Monooxygenase</keyword>
<dbReference type="EMBL" id="CP000776">
    <property type="protein sequence ID" value="ABS51253.1"/>
    <property type="molecule type" value="Genomic_DNA"/>
</dbReference>
<dbReference type="PANTHER" id="PTHR34474:SF2">
    <property type="entry name" value="SIGNAL TRANSDUCTION PROTEIN TRAP"/>
    <property type="match status" value="1"/>
</dbReference>
<sequence length="100" mass="11843">MIVVMNKFNIKNEFVDEFIERWKNRNSYLSSVDGFVEFHLLKASPETNYCVVSSFVKWQNFKSFENWTKSNEFKKAHANAGETAHMHFKNANLEIYEVVI</sequence>
<accession>A7I3R4</accession>
<dbReference type="PROSITE" id="PS51725">
    <property type="entry name" value="ABM"/>
    <property type="match status" value="1"/>
</dbReference>
<dbReference type="OrthoDB" id="9798115at2"/>
<dbReference type="AlphaFoldDB" id="A7I3R4"/>
<dbReference type="STRING" id="360107.CHAB381_1632"/>
<dbReference type="Pfam" id="PF03992">
    <property type="entry name" value="ABM"/>
    <property type="match status" value="1"/>
</dbReference>
<proteinExistence type="predicted"/>
<dbReference type="KEGG" id="cha:CHAB381_1632"/>
<protein>
    <submittedName>
        <fullName evidence="2">Antibiotic biosynthesis monooxygenase</fullName>
    </submittedName>
</protein>
<dbReference type="eggNOG" id="COG2329">
    <property type="taxonomic scope" value="Bacteria"/>
</dbReference>
<name>A7I3R4_CAMHC</name>
<reference evidence="3" key="1">
    <citation type="submission" date="2007-07" db="EMBL/GenBank/DDBJ databases">
        <title>Complete genome sequence of Campylobacter hominis ATCC BAA-381, a commensal isolated from the human gastrointestinal tract.</title>
        <authorList>
            <person name="Fouts D.E."/>
            <person name="Mongodin E.F."/>
            <person name="Puiu D."/>
            <person name="Sebastian Y."/>
            <person name="Miller W.G."/>
            <person name="Mandrell R.E."/>
            <person name="Nelson K.E."/>
        </authorList>
    </citation>
    <scope>NUCLEOTIDE SEQUENCE [LARGE SCALE GENOMIC DNA]</scope>
    <source>
        <strain evidence="3">ATCC BAA-381 / LMG 19568 / NCTC 13146 / CH001A</strain>
    </source>
</reference>
<keyword evidence="2" id="KW-0560">Oxidoreductase</keyword>
<dbReference type="RefSeq" id="WP_012109460.1">
    <property type="nucleotide sequence ID" value="NC_009714.1"/>
</dbReference>
<dbReference type="InterPro" id="IPR007138">
    <property type="entry name" value="ABM_dom"/>
</dbReference>
<evidence type="ECO:0000259" key="1">
    <source>
        <dbReference type="PROSITE" id="PS51725"/>
    </source>
</evidence>
<keyword evidence="3" id="KW-1185">Reference proteome</keyword>
<dbReference type="SUPFAM" id="SSF54909">
    <property type="entry name" value="Dimeric alpha+beta barrel"/>
    <property type="match status" value="1"/>
</dbReference>
<dbReference type="InterPro" id="IPR011008">
    <property type="entry name" value="Dimeric_a/b-barrel"/>
</dbReference>
<feature type="domain" description="ABM" evidence="1">
    <location>
        <begin position="2"/>
        <end position="92"/>
    </location>
</feature>
<dbReference type="HOGENOM" id="CLU_141544_0_0_7"/>
<dbReference type="PANTHER" id="PTHR34474">
    <property type="entry name" value="SIGNAL TRANSDUCTION PROTEIN TRAP"/>
    <property type="match status" value="1"/>
</dbReference>
<dbReference type="GO" id="GO:0004497">
    <property type="term" value="F:monooxygenase activity"/>
    <property type="evidence" value="ECO:0007669"/>
    <property type="project" value="UniProtKB-KW"/>
</dbReference>
<dbReference type="InterPro" id="IPR050404">
    <property type="entry name" value="Heme-degrading_MO"/>
</dbReference>
<evidence type="ECO:0000313" key="3">
    <source>
        <dbReference type="Proteomes" id="UP000002407"/>
    </source>
</evidence>
<dbReference type="Proteomes" id="UP000002407">
    <property type="component" value="Chromosome"/>
</dbReference>
<gene>
    <name evidence="2" type="ordered locus">CHAB381_1632</name>
</gene>
<dbReference type="Gene3D" id="3.30.70.100">
    <property type="match status" value="1"/>
</dbReference>
<organism evidence="2 3">
    <name type="scientific">Campylobacter hominis (strain ATCC BAA-381 / DSM 21671 / CCUG 45161 / LMG 19568 / NCTC 13146 / CH001A)</name>
    <dbReference type="NCBI Taxonomy" id="360107"/>
    <lineage>
        <taxon>Bacteria</taxon>
        <taxon>Pseudomonadati</taxon>
        <taxon>Campylobacterota</taxon>
        <taxon>Epsilonproteobacteria</taxon>
        <taxon>Campylobacterales</taxon>
        <taxon>Campylobacteraceae</taxon>
        <taxon>Campylobacter</taxon>
    </lineage>
</organism>